<proteinExistence type="predicted"/>
<organism evidence="2 3">
    <name type="scientific">Taphrina deformans (strain PYCC 5710 / ATCC 11124 / CBS 356.35 / IMI 108563 / JCM 9778 / NBRC 8474)</name>
    <name type="common">Peach leaf curl fungus</name>
    <name type="synonym">Lalaria deformans</name>
    <dbReference type="NCBI Taxonomy" id="1097556"/>
    <lineage>
        <taxon>Eukaryota</taxon>
        <taxon>Fungi</taxon>
        <taxon>Dikarya</taxon>
        <taxon>Ascomycota</taxon>
        <taxon>Taphrinomycotina</taxon>
        <taxon>Taphrinomycetes</taxon>
        <taxon>Taphrinales</taxon>
        <taxon>Taphrinaceae</taxon>
        <taxon>Taphrina</taxon>
    </lineage>
</organism>
<dbReference type="EMBL" id="CAHR02000003">
    <property type="protein sequence ID" value="CCG80594.1"/>
    <property type="molecule type" value="Genomic_DNA"/>
</dbReference>
<name>R4X6C2_TAPDE</name>
<accession>R4X6C2</accession>
<feature type="compositionally biased region" description="Polar residues" evidence="1">
    <location>
        <begin position="54"/>
        <end position="68"/>
    </location>
</feature>
<evidence type="ECO:0000313" key="3">
    <source>
        <dbReference type="Proteomes" id="UP000013776"/>
    </source>
</evidence>
<reference evidence="2 3" key="1">
    <citation type="journal article" date="2013" name="MBio">
        <title>Genome sequencing of the plant pathogen Taphrina deformans, the causal agent of peach leaf curl.</title>
        <authorList>
            <person name="Cisse O.H."/>
            <person name="Almeida J.M.G.C.F."/>
            <person name="Fonseca A."/>
            <person name="Kumar A.A."/>
            <person name="Salojaervi J."/>
            <person name="Overmyer K."/>
            <person name="Hauser P.M."/>
            <person name="Pagni M."/>
        </authorList>
    </citation>
    <scope>NUCLEOTIDE SEQUENCE [LARGE SCALE GENOMIC DNA]</scope>
    <source>
        <strain evidence="3">PYCC 5710 / ATCC 11124 / CBS 356.35 / IMI 108563 / JCM 9778 / NBRC 8474</strain>
    </source>
</reference>
<feature type="region of interest" description="Disordered" evidence="1">
    <location>
        <begin position="310"/>
        <end position="333"/>
    </location>
</feature>
<feature type="compositionally biased region" description="Polar residues" evidence="1">
    <location>
        <begin position="220"/>
        <end position="229"/>
    </location>
</feature>
<protein>
    <recommendedName>
        <fullName evidence="4">SWIRM domain-containing protein</fullName>
    </recommendedName>
</protein>
<dbReference type="VEuPathDB" id="FungiDB:TAPDE_000110"/>
<sequence>MSYPTSRPFIATNRSAPILLGPSINVSRSKSAPRFDNWEQFQRDQQSDRKLSPRTYTWSTVPRNTNGNVVGSNESLHREHGSNHSGILPIPGTDLEVNATTARQDDQVSGFSITQDYITESLSGDIHPARLKEDRAPKDRHIRATEVDLQCTNQETSAANILLLMKHSPPTNWASLMSKDHGEPSSARCVSQRRLSKSSETSQDSRTSRRSDVQTRSTTKRCSVSNLGVPSSDRIELPPPIQAVPAVKADRKRSAAEMTVSNEAHSPSNKRKKVSNEAQLGKAWCTAIKLLPDSDLPSFAPPRSKFSGPLLTSSTSEKYNSVRGNSAKVDPKHRTLSVQEQKFIAAFGGRFSEEQYTDCKRRIFVCHRWRTEEDGLNHNIESSQQVCRVDVKVSTTIHKWFDSMHMFDQPWNVSNQTRRPAHMGRLQRATVGRNGRESTTKTVNVLEDL</sequence>
<dbReference type="Proteomes" id="UP000013776">
    <property type="component" value="Unassembled WGS sequence"/>
</dbReference>
<feature type="compositionally biased region" description="Polar residues" evidence="1">
    <location>
        <begin position="310"/>
        <end position="324"/>
    </location>
</feature>
<feature type="region of interest" description="Disordered" evidence="1">
    <location>
        <begin position="29"/>
        <end position="68"/>
    </location>
</feature>
<gene>
    <name evidence="2" type="ORF">TAPDE_000110</name>
</gene>
<dbReference type="AlphaFoldDB" id="R4X6C2"/>
<evidence type="ECO:0000256" key="1">
    <source>
        <dbReference type="SAM" id="MobiDB-lite"/>
    </source>
</evidence>
<evidence type="ECO:0000313" key="2">
    <source>
        <dbReference type="EMBL" id="CCG80594.1"/>
    </source>
</evidence>
<comment type="caution">
    <text evidence="2">The sequence shown here is derived from an EMBL/GenBank/DDBJ whole genome shotgun (WGS) entry which is preliminary data.</text>
</comment>
<feature type="region of interest" description="Disordered" evidence="1">
    <location>
        <begin position="178"/>
        <end position="275"/>
    </location>
</feature>
<keyword evidence="3" id="KW-1185">Reference proteome</keyword>
<evidence type="ECO:0008006" key="4">
    <source>
        <dbReference type="Google" id="ProtNLM"/>
    </source>
</evidence>
<feature type="compositionally biased region" description="Basic and acidic residues" evidence="1">
    <location>
        <begin position="41"/>
        <end position="51"/>
    </location>
</feature>